<dbReference type="SUPFAM" id="SSF116734">
    <property type="entry name" value="DNA methylase specificity domain"/>
    <property type="match status" value="2"/>
</dbReference>
<comment type="caution">
    <text evidence="6">The sequence shown here is derived from an EMBL/GenBank/DDBJ whole genome shotgun (WGS) entry which is preliminary data.</text>
</comment>
<dbReference type="Gene3D" id="1.10.287.1120">
    <property type="entry name" value="Bipartite methylase S protein"/>
    <property type="match status" value="1"/>
</dbReference>
<keyword evidence="7" id="KW-1185">Reference proteome</keyword>
<evidence type="ECO:0000256" key="3">
    <source>
        <dbReference type="ARBA" id="ARBA00023125"/>
    </source>
</evidence>
<sequence>MSEEATLDEFVDRDEKESNQSKPVTDELEQEQFGPFTLSTPGEWTAKRLGDIKQLITRGKQPTYDDDGVPVINQECIYWNGWHFENLRYLDAEVAEDWKDKYFPQKGDIILNSTGQGTLGRAQVYPDNERRAIDSHVTLLRTTDELSPYFHRYFLESYLGQALLYSMCVNGSTGQIELSKTRLDLQPIPLPPLEEQRKIASVLYNVDQAIQKTEETIGQLDRTRKGIEQDLLSRGISSTGSLREEDEIEYKSSWVGKIPLDWEVRQYEELITKSSVGIVVKPSQYYDNSGSIPILRSKDIGRDGIVDGNFKYMTEESNKENPSSQVHTEDVITVRSGDPGLSCVVSHQYNGVNSADLLISTPGPELNSHFAAMWINSFAGRKQIDRFQAGLAQKHFNLGALRKLRIAVPSLEEQTRIVDTVASVTDDIAQENSYLNQLKRLKQGLMQDLLSGKIRTHDKDIEILDEVAQHG</sequence>
<evidence type="ECO:0000313" key="6">
    <source>
        <dbReference type="EMBL" id="MFC6906823.1"/>
    </source>
</evidence>
<feature type="region of interest" description="Disordered" evidence="4">
    <location>
        <begin position="1"/>
        <end position="40"/>
    </location>
</feature>
<keyword evidence="6" id="KW-0540">Nuclease</keyword>
<dbReference type="PANTHER" id="PTHR30408:SF12">
    <property type="entry name" value="TYPE I RESTRICTION ENZYME MJAVIII SPECIFICITY SUBUNIT"/>
    <property type="match status" value="1"/>
</dbReference>
<dbReference type="InterPro" id="IPR052021">
    <property type="entry name" value="Type-I_RS_S_subunit"/>
</dbReference>
<dbReference type="Gene3D" id="3.90.220.20">
    <property type="entry name" value="DNA methylase specificity domains"/>
    <property type="match status" value="2"/>
</dbReference>
<feature type="domain" description="Type I restriction modification DNA specificity" evidence="5">
    <location>
        <begin position="259"/>
        <end position="440"/>
    </location>
</feature>
<dbReference type="InterPro" id="IPR000055">
    <property type="entry name" value="Restrct_endonuc_typeI_TRD"/>
</dbReference>
<gene>
    <name evidence="6" type="ORF">ACFQGH_16645</name>
</gene>
<organism evidence="6 7">
    <name type="scientific">Halalkalicoccus tibetensis</name>
    <dbReference type="NCBI Taxonomy" id="175632"/>
    <lineage>
        <taxon>Archaea</taxon>
        <taxon>Methanobacteriati</taxon>
        <taxon>Methanobacteriota</taxon>
        <taxon>Stenosarchaea group</taxon>
        <taxon>Halobacteria</taxon>
        <taxon>Halobacteriales</taxon>
        <taxon>Halococcaceae</taxon>
        <taxon>Halalkalicoccus</taxon>
    </lineage>
</organism>
<evidence type="ECO:0000259" key="5">
    <source>
        <dbReference type="Pfam" id="PF01420"/>
    </source>
</evidence>
<feature type="domain" description="Type I restriction modification DNA specificity" evidence="5">
    <location>
        <begin position="41"/>
        <end position="215"/>
    </location>
</feature>
<evidence type="ECO:0000256" key="4">
    <source>
        <dbReference type="SAM" id="MobiDB-lite"/>
    </source>
</evidence>
<name>A0ABD5V696_9EURY</name>
<dbReference type="GO" id="GO:0009307">
    <property type="term" value="P:DNA restriction-modification system"/>
    <property type="evidence" value="ECO:0007669"/>
    <property type="project" value="UniProtKB-KW"/>
</dbReference>
<reference evidence="6 7" key="1">
    <citation type="journal article" date="2019" name="Int. J. Syst. Evol. Microbiol.">
        <title>The Global Catalogue of Microorganisms (GCM) 10K type strain sequencing project: providing services to taxonomists for standard genome sequencing and annotation.</title>
        <authorList>
            <consortium name="The Broad Institute Genomics Platform"/>
            <consortium name="The Broad Institute Genome Sequencing Center for Infectious Disease"/>
            <person name="Wu L."/>
            <person name="Ma J."/>
        </authorList>
    </citation>
    <scope>NUCLEOTIDE SEQUENCE [LARGE SCALE GENOMIC DNA]</scope>
    <source>
        <strain evidence="6 7">CGMCC 1.3240</strain>
    </source>
</reference>
<evidence type="ECO:0000256" key="1">
    <source>
        <dbReference type="ARBA" id="ARBA00010923"/>
    </source>
</evidence>
<dbReference type="InterPro" id="IPR044946">
    <property type="entry name" value="Restrct_endonuc_typeI_TRD_sf"/>
</dbReference>
<dbReference type="GO" id="GO:0003677">
    <property type="term" value="F:DNA binding"/>
    <property type="evidence" value="ECO:0007669"/>
    <property type="project" value="UniProtKB-KW"/>
</dbReference>
<dbReference type="Pfam" id="PF01420">
    <property type="entry name" value="Methylase_S"/>
    <property type="match status" value="2"/>
</dbReference>
<dbReference type="GO" id="GO:0004519">
    <property type="term" value="F:endonuclease activity"/>
    <property type="evidence" value="ECO:0007669"/>
    <property type="project" value="UniProtKB-KW"/>
</dbReference>
<accession>A0ABD5V696</accession>
<evidence type="ECO:0000313" key="7">
    <source>
        <dbReference type="Proteomes" id="UP001596312"/>
    </source>
</evidence>
<dbReference type="AlphaFoldDB" id="A0ABD5V696"/>
<keyword evidence="6" id="KW-0255">Endonuclease</keyword>
<evidence type="ECO:0000256" key="2">
    <source>
        <dbReference type="ARBA" id="ARBA00022747"/>
    </source>
</evidence>
<dbReference type="EMBL" id="JBHSXQ010000006">
    <property type="protein sequence ID" value="MFC6906823.1"/>
    <property type="molecule type" value="Genomic_DNA"/>
</dbReference>
<dbReference type="Proteomes" id="UP001596312">
    <property type="component" value="Unassembled WGS sequence"/>
</dbReference>
<keyword evidence="3" id="KW-0238">DNA-binding</keyword>
<dbReference type="PANTHER" id="PTHR30408">
    <property type="entry name" value="TYPE-1 RESTRICTION ENZYME ECOKI SPECIFICITY PROTEIN"/>
    <property type="match status" value="1"/>
</dbReference>
<keyword evidence="6" id="KW-0378">Hydrolase</keyword>
<dbReference type="RefSeq" id="WP_340605407.1">
    <property type="nucleotide sequence ID" value="NZ_JBBMXV010000006.1"/>
</dbReference>
<dbReference type="EC" id="3.1.21.-" evidence="6"/>
<feature type="compositionally biased region" description="Acidic residues" evidence="4">
    <location>
        <begin position="1"/>
        <end position="12"/>
    </location>
</feature>
<proteinExistence type="inferred from homology"/>
<protein>
    <submittedName>
        <fullName evidence="6">Restriction endonuclease subunit S</fullName>
        <ecNumber evidence="6">3.1.21.-</ecNumber>
    </submittedName>
</protein>
<keyword evidence="2" id="KW-0680">Restriction system</keyword>
<dbReference type="GO" id="GO:0016787">
    <property type="term" value="F:hydrolase activity"/>
    <property type="evidence" value="ECO:0007669"/>
    <property type="project" value="UniProtKB-KW"/>
</dbReference>
<comment type="similarity">
    <text evidence="1">Belongs to the type-I restriction system S methylase family.</text>
</comment>